<comment type="caution">
    <text evidence="1">The sequence shown here is derived from an EMBL/GenBank/DDBJ whole genome shotgun (WGS) entry which is preliminary data.</text>
</comment>
<organism evidence="1 2">
    <name type="scientific">Cryptolaemus montrouzieri</name>
    <dbReference type="NCBI Taxonomy" id="559131"/>
    <lineage>
        <taxon>Eukaryota</taxon>
        <taxon>Metazoa</taxon>
        <taxon>Ecdysozoa</taxon>
        <taxon>Arthropoda</taxon>
        <taxon>Hexapoda</taxon>
        <taxon>Insecta</taxon>
        <taxon>Pterygota</taxon>
        <taxon>Neoptera</taxon>
        <taxon>Endopterygota</taxon>
        <taxon>Coleoptera</taxon>
        <taxon>Polyphaga</taxon>
        <taxon>Cucujiformia</taxon>
        <taxon>Coccinelloidea</taxon>
        <taxon>Coccinellidae</taxon>
        <taxon>Scymninae</taxon>
        <taxon>Scymnini</taxon>
        <taxon>Cryptolaemus</taxon>
    </lineage>
</organism>
<name>A0ABD2NV34_9CUCU</name>
<dbReference type="AlphaFoldDB" id="A0ABD2NV34"/>
<evidence type="ECO:0000313" key="2">
    <source>
        <dbReference type="Proteomes" id="UP001516400"/>
    </source>
</evidence>
<dbReference type="EMBL" id="JABFTP020000144">
    <property type="protein sequence ID" value="KAL3282505.1"/>
    <property type="molecule type" value="Genomic_DNA"/>
</dbReference>
<gene>
    <name evidence="1" type="ORF">HHI36_005687</name>
</gene>
<dbReference type="Proteomes" id="UP001516400">
    <property type="component" value="Unassembled WGS sequence"/>
</dbReference>
<keyword evidence="2" id="KW-1185">Reference proteome</keyword>
<protein>
    <submittedName>
        <fullName evidence="1">Uncharacterized protein</fullName>
    </submittedName>
</protein>
<sequence length="96" mass="10332">LRTCLSTTQSEPEWSAGFYVISWGRGDILGVTGIAQLFRPGPPASPPGGAGAIREWELRGALVATDSPSLSPDRLACPRRLLRQNQSVCLFRGVHT</sequence>
<feature type="non-terminal residue" evidence="1">
    <location>
        <position position="1"/>
    </location>
</feature>
<proteinExistence type="predicted"/>
<evidence type="ECO:0000313" key="1">
    <source>
        <dbReference type="EMBL" id="KAL3282505.1"/>
    </source>
</evidence>
<reference evidence="1 2" key="1">
    <citation type="journal article" date="2021" name="BMC Biol.">
        <title>Horizontally acquired antibacterial genes associated with adaptive radiation of ladybird beetles.</title>
        <authorList>
            <person name="Li H.S."/>
            <person name="Tang X.F."/>
            <person name="Huang Y.H."/>
            <person name="Xu Z.Y."/>
            <person name="Chen M.L."/>
            <person name="Du X.Y."/>
            <person name="Qiu B.Y."/>
            <person name="Chen P.T."/>
            <person name="Zhang W."/>
            <person name="Slipinski A."/>
            <person name="Escalona H.E."/>
            <person name="Waterhouse R.M."/>
            <person name="Zwick A."/>
            <person name="Pang H."/>
        </authorList>
    </citation>
    <scope>NUCLEOTIDE SEQUENCE [LARGE SCALE GENOMIC DNA]</scope>
    <source>
        <strain evidence="1">SYSU2018</strain>
    </source>
</reference>
<accession>A0ABD2NV34</accession>